<dbReference type="SUPFAM" id="SSF47413">
    <property type="entry name" value="lambda repressor-like DNA-binding domains"/>
    <property type="match status" value="1"/>
</dbReference>
<dbReference type="InterPro" id="IPR001387">
    <property type="entry name" value="Cro/C1-type_HTH"/>
</dbReference>
<feature type="domain" description="HTH cro/C1-type" evidence="1">
    <location>
        <begin position="20"/>
        <end position="72"/>
    </location>
</feature>
<protein>
    <recommendedName>
        <fullName evidence="1">HTH cro/C1-type domain-containing protein</fullName>
    </recommendedName>
</protein>
<dbReference type="GO" id="GO:0003677">
    <property type="term" value="F:DNA binding"/>
    <property type="evidence" value="ECO:0007669"/>
    <property type="project" value="InterPro"/>
</dbReference>
<proteinExistence type="predicted"/>
<dbReference type="Pfam" id="PF13560">
    <property type="entry name" value="HTH_31"/>
    <property type="match status" value="1"/>
</dbReference>
<comment type="caution">
    <text evidence="2">The sequence shown here is derived from an EMBL/GenBank/DDBJ whole genome shotgun (WGS) entry which is preliminary data.</text>
</comment>
<evidence type="ECO:0000259" key="1">
    <source>
        <dbReference type="PROSITE" id="PS50943"/>
    </source>
</evidence>
<accession>X0XS77</accession>
<dbReference type="SMART" id="SM00530">
    <property type="entry name" value="HTH_XRE"/>
    <property type="match status" value="1"/>
</dbReference>
<dbReference type="Gene3D" id="1.10.260.40">
    <property type="entry name" value="lambda repressor-like DNA-binding domains"/>
    <property type="match status" value="1"/>
</dbReference>
<name>X0XS77_9ZZZZ</name>
<sequence length="77" mass="8343">MAGELSAPVDAKALGAFTNRLRVQLGMTTTTLSQRVGVCQPQISRLENGLRGFRSVTLAKIARALGFDVKVVFVPRR</sequence>
<dbReference type="AlphaFoldDB" id="X0XS77"/>
<dbReference type="CDD" id="cd00093">
    <property type="entry name" value="HTH_XRE"/>
    <property type="match status" value="1"/>
</dbReference>
<gene>
    <name evidence="2" type="ORF">S01H1_78478</name>
</gene>
<dbReference type="EMBL" id="BARS01052821">
    <property type="protein sequence ID" value="GAG46029.1"/>
    <property type="molecule type" value="Genomic_DNA"/>
</dbReference>
<organism evidence="2">
    <name type="scientific">marine sediment metagenome</name>
    <dbReference type="NCBI Taxonomy" id="412755"/>
    <lineage>
        <taxon>unclassified sequences</taxon>
        <taxon>metagenomes</taxon>
        <taxon>ecological metagenomes</taxon>
    </lineage>
</organism>
<evidence type="ECO:0000313" key="2">
    <source>
        <dbReference type="EMBL" id="GAG46029.1"/>
    </source>
</evidence>
<reference evidence="2" key="1">
    <citation type="journal article" date="2014" name="Front. Microbiol.">
        <title>High frequency of phylogenetically diverse reductive dehalogenase-homologous genes in deep subseafloor sedimentary metagenomes.</title>
        <authorList>
            <person name="Kawai M."/>
            <person name="Futagami T."/>
            <person name="Toyoda A."/>
            <person name="Takaki Y."/>
            <person name="Nishi S."/>
            <person name="Hori S."/>
            <person name="Arai W."/>
            <person name="Tsubouchi T."/>
            <person name="Morono Y."/>
            <person name="Uchiyama I."/>
            <person name="Ito T."/>
            <person name="Fujiyama A."/>
            <person name="Inagaki F."/>
            <person name="Takami H."/>
        </authorList>
    </citation>
    <scope>NUCLEOTIDE SEQUENCE</scope>
    <source>
        <strain evidence="2">Expedition CK06-06</strain>
    </source>
</reference>
<dbReference type="InterPro" id="IPR010982">
    <property type="entry name" value="Lambda_DNA-bd_dom_sf"/>
</dbReference>
<dbReference type="PROSITE" id="PS50943">
    <property type="entry name" value="HTH_CROC1"/>
    <property type="match status" value="1"/>
</dbReference>